<evidence type="ECO:0000313" key="9">
    <source>
        <dbReference type="Proteomes" id="UP000012179"/>
    </source>
</evidence>
<dbReference type="NCBIfam" id="TIGR00536">
    <property type="entry name" value="hemK_fam"/>
    <property type="match status" value="1"/>
</dbReference>
<dbReference type="GO" id="GO:0003676">
    <property type="term" value="F:nucleic acid binding"/>
    <property type="evidence" value="ECO:0007669"/>
    <property type="project" value="InterPro"/>
</dbReference>
<dbReference type="InterPro" id="IPR002052">
    <property type="entry name" value="DNA_methylase_N6_adenine_CS"/>
</dbReference>
<evidence type="ECO:0000259" key="6">
    <source>
        <dbReference type="Pfam" id="PF05175"/>
    </source>
</evidence>
<dbReference type="NCBIfam" id="TIGR03534">
    <property type="entry name" value="RF_mod_PrmC"/>
    <property type="match status" value="1"/>
</dbReference>
<dbReference type="InterPro" id="IPR004556">
    <property type="entry name" value="HemK-like"/>
</dbReference>
<dbReference type="EMBL" id="CP021106">
    <property type="protein sequence ID" value="ARO86859.1"/>
    <property type="molecule type" value="Genomic_DNA"/>
</dbReference>
<dbReference type="FunFam" id="3.40.50.150:FF:000053">
    <property type="entry name" value="Release factor glutamine methyltransferase"/>
    <property type="match status" value="1"/>
</dbReference>
<dbReference type="InterPro" id="IPR050320">
    <property type="entry name" value="N5-glutamine_MTase"/>
</dbReference>
<dbReference type="Pfam" id="PF05175">
    <property type="entry name" value="MTS"/>
    <property type="match status" value="1"/>
</dbReference>
<keyword evidence="9" id="KW-1185">Reference proteome</keyword>
<evidence type="ECO:0000256" key="1">
    <source>
        <dbReference type="ARBA" id="ARBA00022603"/>
    </source>
</evidence>
<dbReference type="InterPro" id="IPR007848">
    <property type="entry name" value="Small_mtfrase_dom"/>
</dbReference>
<comment type="catalytic activity">
    <reaction evidence="4 5">
        <text>L-glutaminyl-[peptide chain release factor] + S-adenosyl-L-methionine = N(5)-methyl-L-glutaminyl-[peptide chain release factor] + S-adenosyl-L-homocysteine + H(+)</text>
        <dbReference type="Rhea" id="RHEA:42896"/>
        <dbReference type="Rhea" id="RHEA-COMP:10271"/>
        <dbReference type="Rhea" id="RHEA-COMP:10272"/>
        <dbReference type="ChEBI" id="CHEBI:15378"/>
        <dbReference type="ChEBI" id="CHEBI:30011"/>
        <dbReference type="ChEBI" id="CHEBI:57856"/>
        <dbReference type="ChEBI" id="CHEBI:59789"/>
        <dbReference type="ChEBI" id="CHEBI:61891"/>
        <dbReference type="EC" id="2.1.1.297"/>
    </reaction>
</comment>
<dbReference type="GO" id="GO:0102559">
    <property type="term" value="F:peptide chain release factor N(5)-glutamine methyltransferase activity"/>
    <property type="evidence" value="ECO:0007669"/>
    <property type="project" value="UniProtKB-EC"/>
</dbReference>
<evidence type="ECO:0000256" key="4">
    <source>
        <dbReference type="ARBA" id="ARBA00048391"/>
    </source>
</evidence>
<dbReference type="eggNOG" id="COG2890">
    <property type="taxonomic scope" value="Bacteria"/>
</dbReference>
<keyword evidence="2 5" id="KW-0808">Transferase</keyword>
<protein>
    <recommendedName>
        <fullName evidence="5">Release factor glutamine methyltransferase</fullName>
        <shortName evidence="5">RF MTase</shortName>
        <ecNumber evidence="5">2.1.1.297</ecNumber>
    </recommendedName>
    <alternativeName>
        <fullName evidence="5">N5-glutamine methyltransferase PrmC</fullName>
    </alternativeName>
    <alternativeName>
        <fullName evidence="5">Protein-(glutamine-N5) MTase PrmC</fullName>
    </alternativeName>
    <alternativeName>
        <fullName evidence="5">Protein-glutamine N-methyltransferase PrmC</fullName>
    </alternativeName>
</protein>
<evidence type="ECO:0000259" key="7">
    <source>
        <dbReference type="Pfam" id="PF17827"/>
    </source>
</evidence>
<reference evidence="8 9" key="1">
    <citation type="journal article" date="2015" name="Int. J. Syst. Evol. Microbiol.">
        <title>Nitrosospira lacus sp. nov., a psychrotolerant, ammonia-oxidizing bacterium from sandy lake sediment.</title>
        <authorList>
            <person name="Urakawa H."/>
            <person name="Garcia J.C."/>
            <person name="Nielsen J.L."/>
            <person name="Le V.Q."/>
            <person name="Kozlowski J.A."/>
            <person name="Stein L.Y."/>
            <person name="Lim C.K."/>
            <person name="Pommerening-Roser A."/>
            <person name="Martens-Habbena W."/>
            <person name="Stahl D.A."/>
            <person name="Klotz M.G."/>
        </authorList>
    </citation>
    <scope>NUCLEOTIDE SEQUENCE [LARGE SCALE GENOMIC DNA]</scope>
    <source>
        <strain evidence="8 9">APG3</strain>
    </source>
</reference>
<dbReference type="KEGG" id="nlc:EBAPG3_003220"/>
<dbReference type="CDD" id="cd02440">
    <property type="entry name" value="AdoMet_MTases"/>
    <property type="match status" value="1"/>
</dbReference>
<dbReference type="InterPro" id="IPR019874">
    <property type="entry name" value="RF_methyltr_PrmC"/>
</dbReference>
<dbReference type="Proteomes" id="UP000012179">
    <property type="component" value="Chromosome"/>
</dbReference>
<dbReference type="InterPro" id="IPR029063">
    <property type="entry name" value="SAM-dependent_MTases_sf"/>
</dbReference>
<feature type="domain" description="Methyltransferase small" evidence="6">
    <location>
        <begin position="101"/>
        <end position="188"/>
    </location>
</feature>
<evidence type="ECO:0000313" key="8">
    <source>
        <dbReference type="EMBL" id="ARO86859.1"/>
    </source>
</evidence>
<comment type="function">
    <text evidence="5">Methylates the class 1 translation termination release factors RF1/PrfA and RF2/PrfB on the glutamine residue of the universally conserved GGQ motif.</text>
</comment>
<feature type="binding site" evidence="5">
    <location>
        <position position="182"/>
    </location>
    <ligand>
        <name>S-adenosyl-L-methionine</name>
        <dbReference type="ChEBI" id="CHEBI:59789"/>
    </ligand>
</feature>
<dbReference type="Gene3D" id="1.10.8.10">
    <property type="entry name" value="DNA helicase RuvA subunit, C-terminal domain"/>
    <property type="match status" value="1"/>
</dbReference>
<gene>
    <name evidence="5" type="primary">prmC</name>
    <name evidence="8" type="ORF">EBAPG3_003220</name>
</gene>
<dbReference type="GO" id="GO:0032259">
    <property type="term" value="P:methylation"/>
    <property type="evidence" value="ECO:0007669"/>
    <property type="project" value="UniProtKB-KW"/>
</dbReference>
<keyword evidence="3 5" id="KW-0949">S-adenosyl-L-methionine</keyword>
<dbReference type="EC" id="2.1.1.297" evidence="5"/>
<dbReference type="AlphaFoldDB" id="A0A1W6SM29"/>
<evidence type="ECO:0000256" key="2">
    <source>
        <dbReference type="ARBA" id="ARBA00022679"/>
    </source>
</evidence>
<dbReference type="PANTHER" id="PTHR18895">
    <property type="entry name" value="HEMK METHYLTRANSFERASE"/>
    <property type="match status" value="1"/>
</dbReference>
<dbReference type="PANTHER" id="PTHR18895:SF74">
    <property type="entry name" value="MTRF1L RELEASE FACTOR GLUTAMINE METHYLTRANSFERASE"/>
    <property type="match status" value="1"/>
</dbReference>
<dbReference type="RefSeq" id="WP_004180484.1">
    <property type="nucleotide sequence ID" value="NZ_CP021106.3"/>
</dbReference>
<name>A0A1W6SM29_9PROT</name>
<comment type="similarity">
    <text evidence="5">Belongs to the protein N5-glutamine methyltransferase family. PrmC subfamily.</text>
</comment>
<dbReference type="SUPFAM" id="SSF53335">
    <property type="entry name" value="S-adenosyl-L-methionine-dependent methyltransferases"/>
    <property type="match status" value="1"/>
</dbReference>
<feature type="binding site" evidence="5">
    <location>
        <begin position="116"/>
        <end position="120"/>
    </location>
    <ligand>
        <name>S-adenosyl-L-methionine</name>
        <dbReference type="ChEBI" id="CHEBI:59789"/>
    </ligand>
</feature>
<dbReference type="Pfam" id="PF17827">
    <property type="entry name" value="PrmC_N"/>
    <property type="match status" value="1"/>
</dbReference>
<proteinExistence type="inferred from homology"/>
<organism evidence="8 9">
    <name type="scientific">Nitrosospira lacus</name>
    <dbReference type="NCBI Taxonomy" id="1288494"/>
    <lineage>
        <taxon>Bacteria</taxon>
        <taxon>Pseudomonadati</taxon>
        <taxon>Pseudomonadota</taxon>
        <taxon>Betaproteobacteria</taxon>
        <taxon>Nitrosomonadales</taxon>
        <taxon>Nitrosomonadaceae</taxon>
        <taxon>Nitrosospira</taxon>
    </lineage>
</organism>
<keyword evidence="1 5" id="KW-0489">Methyltransferase</keyword>
<evidence type="ECO:0000256" key="3">
    <source>
        <dbReference type="ARBA" id="ARBA00022691"/>
    </source>
</evidence>
<dbReference type="Gene3D" id="3.40.50.150">
    <property type="entry name" value="Vaccinia Virus protein VP39"/>
    <property type="match status" value="1"/>
</dbReference>
<dbReference type="PROSITE" id="PS00092">
    <property type="entry name" value="N6_MTASE"/>
    <property type="match status" value="1"/>
</dbReference>
<feature type="domain" description="Release factor glutamine methyltransferase N-terminal" evidence="7">
    <location>
        <begin position="8"/>
        <end position="71"/>
    </location>
</feature>
<feature type="binding site" evidence="5">
    <location>
        <begin position="182"/>
        <end position="185"/>
    </location>
    <ligand>
        <name>substrate</name>
    </ligand>
</feature>
<dbReference type="HAMAP" id="MF_02126">
    <property type="entry name" value="RF_methyltr_PrmC"/>
    <property type="match status" value="1"/>
</dbReference>
<evidence type="ECO:0000256" key="5">
    <source>
        <dbReference type="HAMAP-Rule" id="MF_02126"/>
    </source>
</evidence>
<dbReference type="OrthoDB" id="9800643at2"/>
<sequence length="286" mass="31112">MPQITILQALHQARRDIGDTDARMLLQSVLSVSPAHLATHPEQELTAEQAQSFCLLTTRRVHGEPVAYLVGKREFYSLDFNVTPAVLIPRPETELLVDLALQRISPDRPCKVLDLGTGSGAIALTLARHRPLADIVAVDFSSDAVAVAKMNARQLNVSNVRIIEADWFGGLSGERFDLIVSNPPYIASGDPHLAQGDLRFEPRMALTGEAGSDGLDCIRCIITSAPRYLVADGVLLFEHGYDQAQACRHLLGKAGFRGVFSHPDLAGIMRISGGRLGSFPREAVRM</sequence>
<feature type="binding site" evidence="5">
    <location>
        <position position="139"/>
    </location>
    <ligand>
        <name>S-adenosyl-L-methionine</name>
        <dbReference type="ChEBI" id="CHEBI:59789"/>
    </ligand>
</feature>
<feature type="binding site" evidence="5">
    <location>
        <position position="167"/>
    </location>
    <ligand>
        <name>S-adenosyl-L-methionine</name>
        <dbReference type="ChEBI" id="CHEBI:59789"/>
    </ligand>
</feature>
<dbReference type="InterPro" id="IPR040758">
    <property type="entry name" value="PrmC_N"/>
</dbReference>
<accession>A0A1W6SM29</accession>